<feature type="compositionally biased region" description="Basic and acidic residues" evidence="1">
    <location>
        <begin position="54"/>
        <end position="63"/>
    </location>
</feature>
<dbReference type="AlphaFoldDB" id="A0AAV7NXC8"/>
<gene>
    <name evidence="2" type="ORF">NDU88_007819</name>
</gene>
<feature type="compositionally biased region" description="Basic and acidic residues" evidence="1">
    <location>
        <begin position="1"/>
        <end position="12"/>
    </location>
</feature>
<evidence type="ECO:0000313" key="3">
    <source>
        <dbReference type="Proteomes" id="UP001066276"/>
    </source>
</evidence>
<accession>A0AAV7NXC8</accession>
<proteinExistence type="predicted"/>
<dbReference type="Proteomes" id="UP001066276">
    <property type="component" value="Chromosome 8"/>
</dbReference>
<comment type="caution">
    <text evidence="2">The sequence shown here is derived from an EMBL/GenBank/DDBJ whole genome shotgun (WGS) entry which is preliminary data.</text>
</comment>
<dbReference type="EMBL" id="JANPWB010000012">
    <property type="protein sequence ID" value="KAJ1119634.1"/>
    <property type="molecule type" value="Genomic_DNA"/>
</dbReference>
<evidence type="ECO:0000313" key="2">
    <source>
        <dbReference type="EMBL" id="KAJ1119634.1"/>
    </source>
</evidence>
<reference evidence="2" key="1">
    <citation type="journal article" date="2022" name="bioRxiv">
        <title>Sequencing and chromosome-scale assembly of the giantPleurodeles waltlgenome.</title>
        <authorList>
            <person name="Brown T."/>
            <person name="Elewa A."/>
            <person name="Iarovenko S."/>
            <person name="Subramanian E."/>
            <person name="Araus A.J."/>
            <person name="Petzold A."/>
            <person name="Susuki M."/>
            <person name="Suzuki K.-i.T."/>
            <person name="Hayashi T."/>
            <person name="Toyoda A."/>
            <person name="Oliveira C."/>
            <person name="Osipova E."/>
            <person name="Leigh N.D."/>
            <person name="Simon A."/>
            <person name="Yun M.H."/>
        </authorList>
    </citation>
    <scope>NUCLEOTIDE SEQUENCE</scope>
    <source>
        <strain evidence="2">20211129_DDA</strain>
        <tissue evidence="2">Liver</tissue>
    </source>
</reference>
<evidence type="ECO:0000256" key="1">
    <source>
        <dbReference type="SAM" id="MobiDB-lite"/>
    </source>
</evidence>
<organism evidence="2 3">
    <name type="scientific">Pleurodeles waltl</name>
    <name type="common">Iberian ribbed newt</name>
    <dbReference type="NCBI Taxonomy" id="8319"/>
    <lineage>
        <taxon>Eukaryota</taxon>
        <taxon>Metazoa</taxon>
        <taxon>Chordata</taxon>
        <taxon>Craniata</taxon>
        <taxon>Vertebrata</taxon>
        <taxon>Euteleostomi</taxon>
        <taxon>Amphibia</taxon>
        <taxon>Batrachia</taxon>
        <taxon>Caudata</taxon>
        <taxon>Salamandroidea</taxon>
        <taxon>Salamandridae</taxon>
        <taxon>Pleurodelinae</taxon>
        <taxon>Pleurodeles</taxon>
    </lineage>
</organism>
<keyword evidence="3" id="KW-1185">Reference proteome</keyword>
<protein>
    <submittedName>
        <fullName evidence="2">Uncharacterized protein</fullName>
    </submittedName>
</protein>
<feature type="region of interest" description="Disordered" evidence="1">
    <location>
        <begin position="1"/>
        <end position="86"/>
    </location>
</feature>
<name>A0AAV7NXC8_PLEWA</name>
<feature type="compositionally biased region" description="Polar residues" evidence="1">
    <location>
        <begin position="42"/>
        <end position="51"/>
    </location>
</feature>
<sequence>MDRHHFTTDRWTDTTSRPTDGPTPLHDRPMDRHHFTTDRWTDNTSRQTDGPTTLHDRPMDRHGLTTNGPILRPTTDLCAQHQSNMK</sequence>
<feature type="compositionally biased region" description="Basic and acidic residues" evidence="1">
    <location>
        <begin position="25"/>
        <end position="41"/>
    </location>
</feature>